<proteinExistence type="predicted"/>
<keyword evidence="1" id="KW-0812">Transmembrane</keyword>
<protein>
    <recommendedName>
        <fullName evidence="4">Transmembrane protein</fullName>
    </recommendedName>
</protein>
<keyword evidence="1" id="KW-1133">Transmembrane helix</keyword>
<gene>
    <name evidence="2" type="ORF">TorRG33x02_036160</name>
</gene>
<dbReference type="AlphaFoldDB" id="A0A2P5FRZ8"/>
<comment type="caution">
    <text evidence="2">The sequence shown here is derived from an EMBL/GenBank/DDBJ whole genome shotgun (WGS) entry which is preliminary data.</text>
</comment>
<evidence type="ECO:0000256" key="1">
    <source>
        <dbReference type="SAM" id="Phobius"/>
    </source>
</evidence>
<dbReference type="Proteomes" id="UP000237000">
    <property type="component" value="Unassembled WGS sequence"/>
</dbReference>
<keyword evidence="3" id="KW-1185">Reference proteome</keyword>
<accession>A0A2P5FRZ8</accession>
<evidence type="ECO:0008006" key="4">
    <source>
        <dbReference type="Google" id="ProtNLM"/>
    </source>
</evidence>
<sequence length="123" mass="13823">MKNEKEKANKKMATVNGINTTRYLALIFLNALSSLFDLGLQSFSFSTLLLVQRPGLFKKLWVYEVFSNSGGTIPVSSFEERSKNCSSSRPNRDGIWPENMFSERSKVLRIGNLPSSSGIRPEN</sequence>
<evidence type="ECO:0000313" key="3">
    <source>
        <dbReference type="Proteomes" id="UP000237000"/>
    </source>
</evidence>
<reference evidence="3" key="1">
    <citation type="submission" date="2016-06" db="EMBL/GenBank/DDBJ databases">
        <title>Parallel loss of symbiosis genes in relatives of nitrogen-fixing non-legume Parasponia.</title>
        <authorList>
            <person name="Van Velzen R."/>
            <person name="Holmer R."/>
            <person name="Bu F."/>
            <person name="Rutten L."/>
            <person name="Van Zeijl A."/>
            <person name="Liu W."/>
            <person name="Santuari L."/>
            <person name="Cao Q."/>
            <person name="Sharma T."/>
            <person name="Shen D."/>
            <person name="Roswanjaya Y."/>
            <person name="Wardhani T."/>
            <person name="Kalhor M.S."/>
            <person name="Jansen J."/>
            <person name="Van den Hoogen J."/>
            <person name="Gungor B."/>
            <person name="Hartog M."/>
            <person name="Hontelez J."/>
            <person name="Verver J."/>
            <person name="Yang W.-C."/>
            <person name="Schijlen E."/>
            <person name="Repin R."/>
            <person name="Schilthuizen M."/>
            <person name="Schranz E."/>
            <person name="Heidstra R."/>
            <person name="Miyata K."/>
            <person name="Fedorova E."/>
            <person name="Kohlen W."/>
            <person name="Bisseling T."/>
            <person name="Smit S."/>
            <person name="Geurts R."/>
        </authorList>
    </citation>
    <scope>NUCLEOTIDE SEQUENCE [LARGE SCALE GENOMIC DNA]</scope>
    <source>
        <strain evidence="3">cv. RG33-2</strain>
    </source>
</reference>
<feature type="transmembrane region" description="Helical" evidence="1">
    <location>
        <begin position="23"/>
        <end position="51"/>
    </location>
</feature>
<keyword evidence="1" id="KW-0472">Membrane</keyword>
<organism evidence="2 3">
    <name type="scientific">Trema orientale</name>
    <name type="common">Charcoal tree</name>
    <name type="synonym">Celtis orientalis</name>
    <dbReference type="NCBI Taxonomy" id="63057"/>
    <lineage>
        <taxon>Eukaryota</taxon>
        <taxon>Viridiplantae</taxon>
        <taxon>Streptophyta</taxon>
        <taxon>Embryophyta</taxon>
        <taxon>Tracheophyta</taxon>
        <taxon>Spermatophyta</taxon>
        <taxon>Magnoliopsida</taxon>
        <taxon>eudicotyledons</taxon>
        <taxon>Gunneridae</taxon>
        <taxon>Pentapetalae</taxon>
        <taxon>rosids</taxon>
        <taxon>fabids</taxon>
        <taxon>Rosales</taxon>
        <taxon>Cannabaceae</taxon>
        <taxon>Trema</taxon>
    </lineage>
</organism>
<dbReference type="EMBL" id="JXTC01000012">
    <property type="protein sequence ID" value="POO00542.1"/>
    <property type="molecule type" value="Genomic_DNA"/>
</dbReference>
<name>A0A2P5FRZ8_TREOI</name>
<evidence type="ECO:0000313" key="2">
    <source>
        <dbReference type="EMBL" id="POO00542.1"/>
    </source>
</evidence>
<dbReference type="InParanoid" id="A0A2P5FRZ8"/>